<evidence type="ECO:0000313" key="3">
    <source>
        <dbReference type="Proteomes" id="UP000233398"/>
    </source>
</evidence>
<dbReference type="OrthoDB" id="1523956at2"/>
<protein>
    <recommendedName>
        <fullName evidence="4">DUF4402 domain-containing protein</fullName>
    </recommendedName>
</protein>
<feature type="region of interest" description="Disordered" evidence="1">
    <location>
        <begin position="148"/>
        <end position="168"/>
    </location>
</feature>
<reference evidence="2 3" key="1">
    <citation type="submission" date="2017-11" db="EMBL/GenBank/DDBJ databases">
        <title>Rhodohalobacter 15182 sp. nov., isolated from a salt lake.</title>
        <authorList>
            <person name="Han S."/>
        </authorList>
    </citation>
    <scope>NUCLEOTIDE SEQUENCE [LARGE SCALE GENOMIC DNA]</scope>
    <source>
        <strain evidence="2 3">15182</strain>
    </source>
</reference>
<accession>A0A2N0VJ22</accession>
<gene>
    <name evidence="2" type="ORF">CWD77_01585</name>
</gene>
<dbReference type="AlphaFoldDB" id="A0A2N0VJ22"/>
<dbReference type="EMBL" id="PISP01000001">
    <property type="protein sequence ID" value="PKD44186.1"/>
    <property type="molecule type" value="Genomic_DNA"/>
</dbReference>
<organism evidence="2 3">
    <name type="scientific">Rhodohalobacter barkolensis</name>
    <dbReference type="NCBI Taxonomy" id="2053187"/>
    <lineage>
        <taxon>Bacteria</taxon>
        <taxon>Pseudomonadati</taxon>
        <taxon>Balneolota</taxon>
        <taxon>Balneolia</taxon>
        <taxon>Balneolales</taxon>
        <taxon>Balneolaceae</taxon>
        <taxon>Rhodohalobacter</taxon>
    </lineage>
</organism>
<evidence type="ECO:0008006" key="4">
    <source>
        <dbReference type="Google" id="ProtNLM"/>
    </source>
</evidence>
<dbReference type="Proteomes" id="UP000233398">
    <property type="component" value="Unassembled WGS sequence"/>
</dbReference>
<dbReference type="RefSeq" id="WP_101071476.1">
    <property type="nucleotide sequence ID" value="NZ_PISP01000001.1"/>
</dbReference>
<name>A0A2N0VJ22_9BACT</name>
<keyword evidence="3" id="KW-1185">Reference proteome</keyword>
<comment type="caution">
    <text evidence="2">The sequence shown here is derived from an EMBL/GenBank/DDBJ whole genome shotgun (WGS) entry which is preliminary data.</text>
</comment>
<proteinExistence type="predicted"/>
<sequence length="205" mass="22224">MILIFKHIKTAFIAVLLIGLSVNSALSQDIEFGQYGTYTIELEDIGLEDLVFQGPINSNSGIHQVELIDSKVLAIIGVKYLDVDVDITAEGKLLLDGNPTYDSDPQRSIPFTLEAAFTNSGENNVSSARPIGIANTPSLSTGNARFPILSRRQRPPGPPPTPPTGDFDQSLVNETAYLYFYGQIDVGNVVAGSYRGTITVTVEYR</sequence>
<evidence type="ECO:0000313" key="2">
    <source>
        <dbReference type="EMBL" id="PKD44186.1"/>
    </source>
</evidence>
<evidence type="ECO:0000256" key="1">
    <source>
        <dbReference type="SAM" id="MobiDB-lite"/>
    </source>
</evidence>